<proteinExistence type="predicted"/>
<sequence length="281" mass="31720">ASHSPVECEVRAEFGQVTKLSEAYIPSIVEWEARLEQFCTQARRLLQRPSRALEAELRAPLPPREAVHPPVGMYVMNWVALPKYGLGFRLSDGTMGTLFNDNTSLLQPSNSDEYLYVRPYENRSSIGRYRDAEFPAPLNKKRVLLHAFGDKIAQNFSARVDRDIAAGEDEPALVRCLLQALTTNVGIVFILMGNVLQFNMHDHSKLFLYRDSHIYYKNPNGGKWHFDLRQGPEMLLRNATIDVEQFLLCLAYAQKVLHKWDLPATAAAAAAAAAPRPPSKR</sequence>
<keyword evidence="1" id="KW-0808">Transferase</keyword>
<protein>
    <submittedName>
        <fullName evidence="1">Cell cycle serine/threonine-protein kinase cdc5/MSD2</fullName>
        <ecNumber evidence="1">2.7.11.21</ecNumber>
    </submittedName>
</protein>
<organism evidence="1 2">
    <name type="scientific">Coemansia nantahalensis</name>
    <dbReference type="NCBI Taxonomy" id="2789366"/>
    <lineage>
        <taxon>Eukaryota</taxon>
        <taxon>Fungi</taxon>
        <taxon>Fungi incertae sedis</taxon>
        <taxon>Zoopagomycota</taxon>
        <taxon>Kickxellomycotina</taxon>
        <taxon>Kickxellomycetes</taxon>
        <taxon>Kickxellales</taxon>
        <taxon>Kickxellaceae</taxon>
        <taxon>Coemansia</taxon>
    </lineage>
</organism>
<accession>A0ACC1JMP1</accession>
<gene>
    <name evidence="1" type="primary">CDC5_2</name>
    <name evidence="1" type="ORF">IWQ57_005590</name>
</gene>
<keyword evidence="1" id="KW-0418">Kinase</keyword>
<name>A0ACC1JMP1_9FUNG</name>
<feature type="non-terminal residue" evidence="1">
    <location>
        <position position="1"/>
    </location>
</feature>
<comment type="caution">
    <text evidence="1">The sequence shown here is derived from an EMBL/GenBank/DDBJ whole genome shotgun (WGS) entry which is preliminary data.</text>
</comment>
<evidence type="ECO:0000313" key="2">
    <source>
        <dbReference type="Proteomes" id="UP001140234"/>
    </source>
</evidence>
<keyword evidence="2" id="KW-1185">Reference proteome</keyword>
<dbReference type="EMBL" id="JANBUJ010002767">
    <property type="protein sequence ID" value="KAJ2763322.1"/>
    <property type="molecule type" value="Genomic_DNA"/>
</dbReference>
<reference evidence="1" key="1">
    <citation type="submission" date="2022-07" db="EMBL/GenBank/DDBJ databases">
        <title>Phylogenomic reconstructions and comparative analyses of Kickxellomycotina fungi.</title>
        <authorList>
            <person name="Reynolds N.K."/>
            <person name="Stajich J.E."/>
            <person name="Barry K."/>
            <person name="Grigoriev I.V."/>
            <person name="Crous P."/>
            <person name="Smith M.E."/>
        </authorList>
    </citation>
    <scope>NUCLEOTIDE SEQUENCE</scope>
    <source>
        <strain evidence="1">CBS 109366</strain>
    </source>
</reference>
<dbReference type="EC" id="2.7.11.21" evidence="1"/>
<dbReference type="Proteomes" id="UP001140234">
    <property type="component" value="Unassembled WGS sequence"/>
</dbReference>
<evidence type="ECO:0000313" key="1">
    <source>
        <dbReference type="EMBL" id="KAJ2763322.1"/>
    </source>
</evidence>